<dbReference type="PANTHER" id="PTHR43408:SF2">
    <property type="entry name" value="FMN REDUCTASE (NADPH)"/>
    <property type="match status" value="1"/>
</dbReference>
<dbReference type="InterPro" id="IPR029039">
    <property type="entry name" value="Flavoprotein-like_sf"/>
</dbReference>
<dbReference type="InterPro" id="IPR051814">
    <property type="entry name" value="NAD(P)H-dep_FMN_reductase"/>
</dbReference>
<keyword evidence="3" id="KW-0560">Oxidoreductase</keyword>
<feature type="domain" description="NADPH-dependent FMN reductase-like" evidence="4">
    <location>
        <begin position="33"/>
        <end position="176"/>
    </location>
</feature>
<keyword evidence="1" id="KW-0285">Flavoprotein</keyword>
<evidence type="ECO:0000256" key="1">
    <source>
        <dbReference type="ARBA" id="ARBA00022630"/>
    </source>
</evidence>
<dbReference type="RefSeq" id="WP_185842878.1">
    <property type="nucleotide sequence ID" value="NZ_BAABLH010000008.1"/>
</dbReference>
<dbReference type="InterPro" id="IPR019912">
    <property type="entry name" value="FMN_Rdtase_MsuE-like"/>
</dbReference>
<comment type="caution">
    <text evidence="5">The sequence shown here is derived from an EMBL/GenBank/DDBJ whole genome shotgun (WGS) entry which is preliminary data.</text>
</comment>
<dbReference type="EMBL" id="VFPE01000001">
    <property type="protein sequence ID" value="TQM33899.1"/>
    <property type="molecule type" value="Genomic_DNA"/>
</dbReference>
<name>A0A543FJ55_9MICO</name>
<dbReference type="AlphaFoldDB" id="A0A543FJ55"/>
<proteinExistence type="predicted"/>
<keyword evidence="2" id="KW-0288">FMN</keyword>
<dbReference type="GO" id="GO:0016491">
    <property type="term" value="F:oxidoreductase activity"/>
    <property type="evidence" value="ECO:0007669"/>
    <property type="project" value="UniProtKB-KW"/>
</dbReference>
<evidence type="ECO:0000313" key="5">
    <source>
        <dbReference type="EMBL" id="TQM33899.1"/>
    </source>
</evidence>
<evidence type="ECO:0000256" key="2">
    <source>
        <dbReference type="ARBA" id="ARBA00022643"/>
    </source>
</evidence>
<gene>
    <name evidence="5" type="ORF">FB391_0186</name>
</gene>
<dbReference type="Pfam" id="PF03358">
    <property type="entry name" value="FMN_red"/>
    <property type="match status" value="1"/>
</dbReference>
<accession>A0A543FJ55</accession>
<organism evidence="5 6">
    <name type="scientific">Microbacterium kyungheense</name>
    <dbReference type="NCBI Taxonomy" id="1263636"/>
    <lineage>
        <taxon>Bacteria</taxon>
        <taxon>Bacillati</taxon>
        <taxon>Actinomycetota</taxon>
        <taxon>Actinomycetes</taxon>
        <taxon>Micrococcales</taxon>
        <taxon>Microbacteriaceae</taxon>
        <taxon>Microbacterium</taxon>
    </lineage>
</organism>
<dbReference type="InterPro" id="IPR005025">
    <property type="entry name" value="FMN_Rdtase-like_dom"/>
</dbReference>
<sequence length="218" mass="22871">MSAVELAAATAAGVAATRGAASTSGTGAPRPLRVVGVSGSLQEPSRTTALVRTILAAVAERVAAETELVEVAALGPGFAGALRREDVAPEVERALRAIESADLLVVASPVYRASFTGLFKHLFDFVGQYDLVGTPVLLAATGGGERHALIIEHQLRPLFGFFQALTLPIGVYASNSDFTDYGLSSPEVARRVVQAVDRSLPLVEQAALVRRSEYVATW</sequence>
<keyword evidence="6" id="KW-1185">Reference proteome</keyword>
<evidence type="ECO:0000256" key="3">
    <source>
        <dbReference type="ARBA" id="ARBA00023002"/>
    </source>
</evidence>
<dbReference type="NCBIfam" id="TIGR03566">
    <property type="entry name" value="FMN_reduc_MsuE"/>
    <property type="match status" value="1"/>
</dbReference>
<reference evidence="5 6" key="1">
    <citation type="submission" date="2019-06" db="EMBL/GenBank/DDBJ databases">
        <title>Sequencing the genomes of 1000 actinobacteria strains.</title>
        <authorList>
            <person name="Klenk H.-P."/>
        </authorList>
    </citation>
    <scope>NUCLEOTIDE SEQUENCE [LARGE SCALE GENOMIC DNA]</scope>
    <source>
        <strain evidence="5 6">DSM 105492</strain>
    </source>
</reference>
<dbReference type="Gene3D" id="3.40.50.360">
    <property type="match status" value="1"/>
</dbReference>
<dbReference type="Proteomes" id="UP000320235">
    <property type="component" value="Unassembled WGS sequence"/>
</dbReference>
<evidence type="ECO:0000259" key="4">
    <source>
        <dbReference type="Pfam" id="PF03358"/>
    </source>
</evidence>
<dbReference type="SUPFAM" id="SSF52218">
    <property type="entry name" value="Flavoproteins"/>
    <property type="match status" value="1"/>
</dbReference>
<dbReference type="PANTHER" id="PTHR43408">
    <property type="entry name" value="FMN REDUCTASE (NADPH)"/>
    <property type="match status" value="1"/>
</dbReference>
<evidence type="ECO:0000313" key="6">
    <source>
        <dbReference type="Proteomes" id="UP000320235"/>
    </source>
</evidence>
<protein>
    <submittedName>
        <fullName evidence="5">FMN reductase</fullName>
    </submittedName>
</protein>